<dbReference type="InterPro" id="IPR020845">
    <property type="entry name" value="AMP-binding_CS"/>
</dbReference>
<feature type="domain" description="AMP-dependent synthetase/ligase" evidence="7">
    <location>
        <begin position="98"/>
        <end position="507"/>
    </location>
</feature>
<dbReference type="SUPFAM" id="SSF56801">
    <property type="entry name" value="Acetyl-CoA synthetase-like"/>
    <property type="match status" value="1"/>
</dbReference>
<dbReference type="GO" id="GO:0005886">
    <property type="term" value="C:plasma membrane"/>
    <property type="evidence" value="ECO:0007669"/>
    <property type="project" value="TreeGrafter"/>
</dbReference>
<dbReference type="InterPro" id="IPR000873">
    <property type="entry name" value="AMP-dep_synth/lig_dom"/>
</dbReference>
<dbReference type="InParanoid" id="A0A1Y2FZR4"/>
<gene>
    <name evidence="8" type="ORF">BCR35DRAFT_301212</name>
</gene>
<dbReference type="Proteomes" id="UP000193467">
    <property type="component" value="Unassembled WGS sequence"/>
</dbReference>
<evidence type="ECO:0000313" key="8">
    <source>
        <dbReference type="EMBL" id="ORY88858.1"/>
    </source>
</evidence>
<sequence>MVKPGSVEVGPPAAKGEGRARRSFVQPDSLVERPTTTTGIEINVLADVLTHAVKKFENVPAMGWRETIAIVEEEKVVTKIVGGKEVKENKKWSYFHLSDYKWWTYKEFGAVVKDAASALVETGHSKDTIFNIYGSTSPRWQVLANACASQSITFATAYDSLGEEGLTHSINEPEVYGMFSNANLLGTIAAVVGKTPSLKVLVYDGEAKDVKEGALDTIKAANGGIKVYTFDEFLQLGKDKPSAPNPPKPDDLACIMYTSGSTGTPKGVQISNANIVACLGAVQSLIGHVVKEGETYIGYLPLAHIMEFAVEMCFLFVGAQIGYGTVKTLTDASVRNCAGDIRTLKPTVMVGVPAVWELIRKGIMTKVKAGGAVKSSIFNWAMAAKKFGGRGSILANISDAVVFNAVKQGTGGRLKYALSGGAPIAAETQAWLSIALCMIIQGYGMTESTAMCCLLPPEYHRYGAVGVPVPSVEIKLVDVPEANYFSTNSPPQGEIWIRGPSVTKGYYKQDEVTRETIVDGWLNTGDIGQWNKDGTLSLIDRKKNLVKLAGGEYIALERLESVYKSCAYVSNICVHADSSANRPMAIIFPHEGNIKQLVQEKNLVSGSQEDLAAICKDSAVRDAVLKELNAVGKKAGFKPLETLQTVVLTNTEWTPQNGLLTAAQKLQRKAIISQFKKEIDAVYP</sequence>
<organism evidence="8 9">
    <name type="scientific">Leucosporidium creatinivorum</name>
    <dbReference type="NCBI Taxonomy" id="106004"/>
    <lineage>
        <taxon>Eukaryota</taxon>
        <taxon>Fungi</taxon>
        <taxon>Dikarya</taxon>
        <taxon>Basidiomycota</taxon>
        <taxon>Pucciniomycotina</taxon>
        <taxon>Microbotryomycetes</taxon>
        <taxon>Leucosporidiales</taxon>
        <taxon>Leucosporidium</taxon>
    </lineage>
</organism>
<name>A0A1Y2FZR4_9BASI</name>
<evidence type="ECO:0000256" key="6">
    <source>
        <dbReference type="SAM" id="MobiDB-lite"/>
    </source>
</evidence>
<dbReference type="GO" id="GO:0005524">
    <property type="term" value="F:ATP binding"/>
    <property type="evidence" value="ECO:0007669"/>
    <property type="project" value="UniProtKB-KW"/>
</dbReference>
<dbReference type="OrthoDB" id="1700726at2759"/>
<dbReference type="EMBL" id="MCGR01000008">
    <property type="protein sequence ID" value="ORY88858.1"/>
    <property type="molecule type" value="Genomic_DNA"/>
</dbReference>
<evidence type="ECO:0000313" key="9">
    <source>
        <dbReference type="Proteomes" id="UP000193467"/>
    </source>
</evidence>
<dbReference type="GO" id="GO:0004467">
    <property type="term" value="F:long-chain fatty acid-CoA ligase activity"/>
    <property type="evidence" value="ECO:0007669"/>
    <property type="project" value="UniProtKB-EC"/>
</dbReference>
<evidence type="ECO:0000256" key="3">
    <source>
        <dbReference type="ARBA" id="ARBA00022741"/>
    </source>
</evidence>
<reference evidence="8 9" key="1">
    <citation type="submission" date="2016-07" db="EMBL/GenBank/DDBJ databases">
        <title>Pervasive Adenine N6-methylation of Active Genes in Fungi.</title>
        <authorList>
            <consortium name="DOE Joint Genome Institute"/>
            <person name="Mondo S.J."/>
            <person name="Dannebaum R.O."/>
            <person name="Kuo R.C."/>
            <person name="Labutti K."/>
            <person name="Haridas S."/>
            <person name="Kuo A."/>
            <person name="Salamov A."/>
            <person name="Ahrendt S.R."/>
            <person name="Lipzen A."/>
            <person name="Sullivan W."/>
            <person name="Andreopoulos W.B."/>
            <person name="Clum A."/>
            <person name="Lindquist E."/>
            <person name="Daum C."/>
            <person name="Ramamoorthy G.K."/>
            <person name="Gryganskyi A."/>
            <person name="Culley D."/>
            <person name="Magnuson J.K."/>
            <person name="James T.Y."/>
            <person name="O'Malley M.A."/>
            <person name="Stajich J.E."/>
            <person name="Spatafora J.W."/>
            <person name="Visel A."/>
            <person name="Grigoriev I.V."/>
        </authorList>
    </citation>
    <scope>NUCLEOTIDE SEQUENCE [LARGE SCALE GENOMIC DNA]</scope>
    <source>
        <strain evidence="8 9">62-1032</strain>
    </source>
</reference>
<proteinExistence type="inferred from homology"/>
<keyword evidence="2" id="KW-0436">Ligase</keyword>
<keyword evidence="9" id="KW-1185">Reference proteome</keyword>
<evidence type="ECO:0000256" key="4">
    <source>
        <dbReference type="ARBA" id="ARBA00022840"/>
    </source>
</evidence>
<comment type="caution">
    <text evidence="8">The sequence shown here is derived from an EMBL/GenBank/DDBJ whole genome shotgun (WGS) entry which is preliminary data.</text>
</comment>
<evidence type="ECO:0000256" key="5">
    <source>
        <dbReference type="ARBA" id="ARBA00036813"/>
    </source>
</evidence>
<dbReference type="Pfam" id="PF00501">
    <property type="entry name" value="AMP-binding"/>
    <property type="match status" value="1"/>
</dbReference>
<dbReference type="GO" id="GO:0005811">
    <property type="term" value="C:lipid droplet"/>
    <property type="evidence" value="ECO:0007669"/>
    <property type="project" value="TreeGrafter"/>
</dbReference>
<keyword evidence="3" id="KW-0547">Nucleotide-binding</keyword>
<dbReference type="GO" id="GO:0035336">
    <property type="term" value="P:long-chain fatty-acyl-CoA metabolic process"/>
    <property type="evidence" value="ECO:0007669"/>
    <property type="project" value="TreeGrafter"/>
</dbReference>
<evidence type="ECO:0000256" key="1">
    <source>
        <dbReference type="ARBA" id="ARBA00006432"/>
    </source>
</evidence>
<dbReference type="PANTHER" id="PTHR43272">
    <property type="entry name" value="LONG-CHAIN-FATTY-ACID--COA LIGASE"/>
    <property type="match status" value="1"/>
</dbReference>
<dbReference type="Gene3D" id="3.40.50.12780">
    <property type="entry name" value="N-terminal domain of ligase-like"/>
    <property type="match status" value="1"/>
</dbReference>
<dbReference type="PANTHER" id="PTHR43272:SF83">
    <property type="entry name" value="ACYL-COA SYNTHETASE LONG-CHAIN, ISOFORM J"/>
    <property type="match status" value="1"/>
</dbReference>
<feature type="region of interest" description="Disordered" evidence="6">
    <location>
        <begin position="1"/>
        <end position="28"/>
    </location>
</feature>
<dbReference type="GO" id="GO:0005783">
    <property type="term" value="C:endoplasmic reticulum"/>
    <property type="evidence" value="ECO:0007669"/>
    <property type="project" value="TreeGrafter"/>
</dbReference>
<comment type="similarity">
    <text evidence="1">Belongs to the ATP-dependent AMP-binding enzyme family.</text>
</comment>
<dbReference type="STRING" id="106004.A0A1Y2FZR4"/>
<dbReference type="PROSITE" id="PS00455">
    <property type="entry name" value="AMP_BINDING"/>
    <property type="match status" value="1"/>
</dbReference>
<comment type="catalytic activity">
    <reaction evidence="5">
        <text>a long-chain fatty acid + ATP + CoA = a long-chain fatty acyl-CoA + AMP + diphosphate</text>
        <dbReference type="Rhea" id="RHEA:15421"/>
        <dbReference type="ChEBI" id="CHEBI:30616"/>
        <dbReference type="ChEBI" id="CHEBI:33019"/>
        <dbReference type="ChEBI" id="CHEBI:57287"/>
        <dbReference type="ChEBI" id="CHEBI:57560"/>
        <dbReference type="ChEBI" id="CHEBI:83139"/>
        <dbReference type="ChEBI" id="CHEBI:456215"/>
        <dbReference type="EC" id="6.2.1.3"/>
    </reaction>
</comment>
<evidence type="ECO:0000256" key="2">
    <source>
        <dbReference type="ARBA" id="ARBA00022598"/>
    </source>
</evidence>
<protein>
    <recommendedName>
        <fullName evidence="7">AMP-dependent synthetase/ligase domain-containing protein</fullName>
    </recommendedName>
</protein>
<evidence type="ECO:0000259" key="7">
    <source>
        <dbReference type="Pfam" id="PF00501"/>
    </source>
</evidence>
<accession>A0A1Y2FZR4</accession>
<dbReference type="AlphaFoldDB" id="A0A1Y2FZR4"/>
<dbReference type="FunCoup" id="A0A1Y2FZR4">
    <property type="interactions" value="179"/>
</dbReference>
<dbReference type="InterPro" id="IPR042099">
    <property type="entry name" value="ANL_N_sf"/>
</dbReference>
<keyword evidence="4" id="KW-0067">ATP-binding</keyword>